<dbReference type="CDD" id="cd03801">
    <property type="entry name" value="GT4_PimA-like"/>
    <property type="match status" value="1"/>
</dbReference>
<accession>A0ABV5JBT8</accession>
<evidence type="ECO:0000256" key="2">
    <source>
        <dbReference type="ARBA" id="ARBA00022676"/>
    </source>
</evidence>
<reference evidence="5 6" key="1">
    <citation type="submission" date="2024-09" db="EMBL/GenBank/DDBJ databases">
        <authorList>
            <person name="Sun Q."/>
            <person name="Mori K."/>
        </authorList>
    </citation>
    <scope>NUCLEOTIDE SEQUENCE [LARGE SCALE GENOMIC DNA]</scope>
    <source>
        <strain evidence="5 6">CECT 8726</strain>
    </source>
</reference>
<dbReference type="EC" id="2.4.-.-" evidence="5"/>
<keyword evidence="3 5" id="KW-0808">Transferase</keyword>
<evidence type="ECO:0000313" key="5">
    <source>
        <dbReference type="EMBL" id="MFB9230920.1"/>
    </source>
</evidence>
<comment type="caution">
    <text evidence="5">The sequence shown here is derived from an EMBL/GenBank/DDBJ whole genome shotgun (WGS) entry which is preliminary data.</text>
</comment>
<protein>
    <submittedName>
        <fullName evidence="5">Glycosyltransferase family 4 protein</fullName>
        <ecNumber evidence="5">2.4.-.-</ecNumber>
    </submittedName>
</protein>
<dbReference type="SUPFAM" id="SSF53756">
    <property type="entry name" value="UDP-Glycosyltransferase/glycogen phosphorylase"/>
    <property type="match status" value="1"/>
</dbReference>
<evidence type="ECO:0000256" key="3">
    <source>
        <dbReference type="ARBA" id="ARBA00022679"/>
    </source>
</evidence>
<name>A0ABV5JBT8_9RHOB</name>
<gene>
    <name evidence="5" type="ORF">ACFFUT_03845</name>
</gene>
<dbReference type="GO" id="GO:0016757">
    <property type="term" value="F:glycosyltransferase activity"/>
    <property type="evidence" value="ECO:0007669"/>
    <property type="project" value="UniProtKB-KW"/>
</dbReference>
<comment type="similarity">
    <text evidence="1">Belongs to the glycosyltransferase group 1 family. Glycosyltransferase 4 subfamily.</text>
</comment>
<organism evidence="5 6">
    <name type="scientific">Pseudohalocynthiibacter aestuariivivens</name>
    <dbReference type="NCBI Taxonomy" id="1591409"/>
    <lineage>
        <taxon>Bacteria</taxon>
        <taxon>Pseudomonadati</taxon>
        <taxon>Pseudomonadota</taxon>
        <taxon>Alphaproteobacteria</taxon>
        <taxon>Rhodobacterales</taxon>
        <taxon>Paracoccaceae</taxon>
        <taxon>Pseudohalocynthiibacter</taxon>
    </lineage>
</organism>
<proteinExistence type="inferred from homology"/>
<dbReference type="Pfam" id="PF00534">
    <property type="entry name" value="Glycos_transf_1"/>
    <property type="match status" value="1"/>
</dbReference>
<feature type="domain" description="Glycosyl transferase family 1" evidence="4">
    <location>
        <begin position="167"/>
        <end position="320"/>
    </location>
</feature>
<sequence length="348" mass="38131">MPPPELYVTNFNKNFTGVSATTAGVVAVQQDQFDMRLVGQPLPHCPVPISKQLAYKLSRKKPPDRPFSIWHVRRNPEMRAALWARDVLRLPIKIVFTSAAQRLHSAYPRWLISNMDAVIATTPEAASFVSNVHAVVSHGVDTNQFRPAQNRSSAWRMLGYGGTFGLAAVGRIRPEKGTDIFVEAMLEVLPKHPDLVALIVGKTAKEHLSFKRKLESRIESAGLSNRLVFTGEVKPDKMPALMRALTLLVALPRYEGYGMTPLEALASGAPFIGTETGYFQEFSNDGQLGTVVGTENSAKAAAAVEAWFANPGRLSKASEIAPGFVKQQHSIEREVAGINAVYEGLWAQ</sequence>
<dbReference type="PANTHER" id="PTHR12526">
    <property type="entry name" value="GLYCOSYLTRANSFERASE"/>
    <property type="match status" value="1"/>
</dbReference>
<dbReference type="InterPro" id="IPR001296">
    <property type="entry name" value="Glyco_trans_1"/>
</dbReference>
<dbReference type="PANTHER" id="PTHR12526:SF640">
    <property type="entry name" value="COLANIC ACID BIOSYNTHESIS GLYCOSYLTRANSFERASE WCAL-RELATED"/>
    <property type="match status" value="1"/>
</dbReference>
<evidence type="ECO:0000256" key="1">
    <source>
        <dbReference type="ARBA" id="ARBA00009481"/>
    </source>
</evidence>
<evidence type="ECO:0000259" key="4">
    <source>
        <dbReference type="Pfam" id="PF00534"/>
    </source>
</evidence>
<dbReference type="Proteomes" id="UP001589683">
    <property type="component" value="Unassembled WGS sequence"/>
</dbReference>
<keyword evidence="2 5" id="KW-0328">Glycosyltransferase</keyword>
<keyword evidence="6" id="KW-1185">Reference proteome</keyword>
<dbReference type="Gene3D" id="3.40.50.2000">
    <property type="entry name" value="Glycogen Phosphorylase B"/>
    <property type="match status" value="1"/>
</dbReference>
<evidence type="ECO:0000313" key="6">
    <source>
        <dbReference type="Proteomes" id="UP001589683"/>
    </source>
</evidence>
<dbReference type="EMBL" id="JBHMEA010000008">
    <property type="protein sequence ID" value="MFB9230920.1"/>
    <property type="molecule type" value="Genomic_DNA"/>
</dbReference>
<dbReference type="RefSeq" id="WP_213890873.1">
    <property type="nucleotide sequence ID" value="NZ_JAGFNU010000015.1"/>
</dbReference>